<name>A0A075R0F6_BRELA</name>
<dbReference type="eggNOG" id="COG0457">
    <property type="taxonomic scope" value="Bacteria"/>
</dbReference>
<proteinExistence type="predicted"/>
<organism evidence="1 2">
    <name type="scientific">Brevibacillus laterosporus LMG 15441</name>
    <dbReference type="NCBI Taxonomy" id="1042163"/>
    <lineage>
        <taxon>Bacteria</taxon>
        <taxon>Bacillati</taxon>
        <taxon>Bacillota</taxon>
        <taxon>Bacilli</taxon>
        <taxon>Bacillales</taxon>
        <taxon>Paenibacillaceae</taxon>
        <taxon>Brevibacillus</taxon>
    </lineage>
</organism>
<reference evidence="1 2" key="1">
    <citation type="journal article" date="2011" name="J. Bacteriol.">
        <title>Genome sequence of Brevibacillus laterosporus LMG 15441, a pathogen of invertebrates.</title>
        <authorList>
            <person name="Djukic M."/>
            <person name="Poehlein A."/>
            <person name="Thurmer A."/>
            <person name="Daniel R."/>
        </authorList>
    </citation>
    <scope>NUCLEOTIDE SEQUENCE [LARGE SCALE GENOMIC DNA]</scope>
    <source>
        <strain evidence="1 2">LMG 15441</strain>
    </source>
</reference>
<dbReference type="HOGENOM" id="CLU_2218024_0_0_9"/>
<gene>
    <name evidence="1" type="ORF">BRLA_c005630</name>
</gene>
<sequence>MLVTTNIEGTKANVYTLDLFSGNINILTDYVDFLENHSEEILPALITIVQSANIFKFSIDDILERFSDSIISFDSYRDPINVSRYLYHKSKYEFENSRIGTGIDDI</sequence>
<dbReference type="AlphaFoldDB" id="A0A075R0F6"/>
<accession>A0A075R0F6</accession>
<dbReference type="Proteomes" id="UP000005850">
    <property type="component" value="Chromosome"/>
</dbReference>
<dbReference type="KEGG" id="blr:BRLA_c005630"/>
<keyword evidence="2" id="KW-1185">Reference proteome</keyword>
<evidence type="ECO:0000313" key="2">
    <source>
        <dbReference type="Proteomes" id="UP000005850"/>
    </source>
</evidence>
<dbReference type="RefSeq" id="WP_003335608.1">
    <property type="nucleotide sequence ID" value="NZ_CP007806.1"/>
</dbReference>
<evidence type="ECO:0000313" key="1">
    <source>
        <dbReference type="EMBL" id="AIG24921.1"/>
    </source>
</evidence>
<dbReference type="EMBL" id="CP007806">
    <property type="protein sequence ID" value="AIG24921.1"/>
    <property type="molecule type" value="Genomic_DNA"/>
</dbReference>
<protein>
    <submittedName>
        <fullName evidence="1">Uncharacterized protein</fullName>
    </submittedName>
</protein>